<dbReference type="PROSITE" id="PS00383">
    <property type="entry name" value="TYR_PHOSPHATASE_1"/>
    <property type="match status" value="1"/>
</dbReference>
<dbReference type="AlphaFoldDB" id="A0A0F7SQY7"/>
<evidence type="ECO:0000259" key="6">
    <source>
        <dbReference type="PROSITE" id="PS50206"/>
    </source>
</evidence>
<dbReference type="InterPro" id="IPR029021">
    <property type="entry name" value="Prot-tyrosine_phosphatase-like"/>
</dbReference>
<dbReference type="InterPro" id="IPR000387">
    <property type="entry name" value="Tyr_Pase_dom"/>
</dbReference>
<dbReference type="EC" id="3.1.3.48" evidence="2"/>
<feature type="region of interest" description="Disordered" evidence="3">
    <location>
        <begin position="1041"/>
        <end position="1122"/>
    </location>
</feature>
<evidence type="ECO:0000256" key="3">
    <source>
        <dbReference type="SAM" id="MobiDB-lite"/>
    </source>
</evidence>
<dbReference type="Gene3D" id="3.40.250.10">
    <property type="entry name" value="Rhodanese-like domain"/>
    <property type="match status" value="1"/>
</dbReference>
<accession>A0A0F7SQY7</accession>
<dbReference type="InterPro" id="IPR001763">
    <property type="entry name" value="Rhodanese-like_dom"/>
</dbReference>
<evidence type="ECO:0000256" key="2">
    <source>
        <dbReference type="ARBA" id="ARBA00013064"/>
    </source>
</evidence>
<feature type="compositionally biased region" description="Polar residues" evidence="3">
    <location>
        <begin position="1089"/>
        <end position="1098"/>
    </location>
</feature>
<dbReference type="SMART" id="SM00194">
    <property type="entry name" value="PTPc"/>
    <property type="match status" value="1"/>
</dbReference>
<evidence type="ECO:0000259" key="5">
    <source>
        <dbReference type="PROSITE" id="PS50056"/>
    </source>
</evidence>
<feature type="domain" description="Rhodanese" evidence="6">
    <location>
        <begin position="268"/>
        <end position="388"/>
    </location>
</feature>
<dbReference type="SMART" id="SM00404">
    <property type="entry name" value="PTPc_motif"/>
    <property type="match status" value="1"/>
</dbReference>
<sequence length="1122" mass="121009">MFVDTEQSNPNLRLQLPSSPKSMSPPPPPPMLTNRRTGLNLGDLSTPSFFPPSTPAADSSITTANTSNTNDIFHHSSTASASAQEPFAFRQPFTSPTPLTPLISPWQNLFVSSGAPTPSLFPLDSPFNPIGSLNFPSGDAGEVSAAGGSNGVGVFPGVSRTGPTGFSIASSPPPAMASRFQRMSLSTSGKSSKGEEVTGTGKRLNNLSTSPSVLPVQNSTPHSFSSTANRMLGGPSGGSIASRRAKSAMAPSNPHIQMLDPSDIPVPIPHTYLILDLRTHNSYTHSRVPTAIPITIPSTLLRRANFTLARLVPMLDQESDQARIWEFQKGPDAITRIICYDQDGQSAGEGGILAGLLNKFEKDGFKGKLCIVRGGFAAVSKSNTQGLVDNSPLAEQAKPSKSVNGRDLPLAAFQQVSTNGGAPTVGFTLPGMDGSGKTLTMPQTAGLQHKAANPFFDNIRQNIELSHGIGERIPLDLPSSTVERAGDLPSFLRDIILASPSQAADTLAQQFYKVELGEQKRLQGIMNHHSKFGDAGSDESGDNKVDRFPYSITAGLEKGWKNRFQNIWPFDHARVRLEAKCHDDGSDYINASLVQPRATNKKYIATQGPLPSTYQDFWTLCWEQNVRVIVMLTKQHEGGQVKCGDYWSDRKFGRLTLQLLEVKGEEENMPGHDGGGGFFAAAAPKTSEPRPLIKRSFLVTHDDHPEEPGRLITQIQYVSWPDFDIPETPEDLLNLIREVNQINDEAGVQAHITGQPSPGPIVVHCSAGVGRTGSYVVVDAVLDAIKHEMQLKREAKPSRDRKQTLDRSRNPSVSSSSPFASSAPTSSPPPGSPFFDLRAARSPTSRPRSRDDPTNGPRVSDMDIDYSAVYNSKDTSRSGSPATSDADENSSLFSTHTGSTTSLINLGNMHIGSNGRRSSVPFNLTKRPSFTTFHSTGSPLLSNSLKEDSPSFVSTSTTTSTSTPTSVATPSESMSYQEGLPPPRCTLSTQDVTLSDLQDPVLNVLEDMREQRMSLCQTLRQFVFAYRVIIQGTLDMVEEERRMSSSLDSSDDRKRHAEDDAYEGSRGGLIKRPSLKLPKVRARRPSKATPLSNSSSALSEDILPPNPGPGPAESATNEESIS</sequence>
<proteinExistence type="inferred from homology"/>
<dbReference type="InterPro" id="IPR036873">
    <property type="entry name" value="Rhodanese-like_dom_sf"/>
</dbReference>
<dbReference type="InterPro" id="IPR003595">
    <property type="entry name" value="Tyr_Pase_cat"/>
</dbReference>
<feature type="region of interest" description="Disordered" evidence="3">
    <location>
        <begin position="792"/>
        <end position="901"/>
    </location>
</feature>
<dbReference type="PROSITE" id="PS50055">
    <property type="entry name" value="TYR_PHOSPHATASE_PTP"/>
    <property type="match status" value="1"/>
</dbReference>
<feature type="domain" description="Tyrosine-protein phosphatase" evidence="4">
    <location>
        <begin position="561"/>
        <end position="809"/>
    </location>
</feature>
<dbReference type="Pfam" id="PF00581">
    <property type="entry name" value="Rhodanese"/>
    <property type="match status" value="1"/>
</dbReference>
<feature type="domain" description="Tyrosine specific protein phosphatases" evidence="5">
    <location>
        <begin position="733"/>
        <end position="813"/>
    </location>
</feature>
<dbReference type="PANTHER" id="PTHR19134">
    <property type="entry name" value="RECEPTOR-TYPE TYROSINE-PROTEIN PHOSPHATASE"/>
    <property type="match status" value="1"/>
</dbReference>
<feature type="compositionally biased region" description="Low complexity" evidence="3">
    <location>
        <begin position="810"/>
        <end position="825"/>
    </location>
</feature>
<dbReference type="PANTHER" id="PTHR19134:SF561">
    <property type="entry name" value="PROTEIN TYROSINE PHOSPHATASE 36E, ISOFORM A"/>
    <property type="match status" value="1"/>
</dbReference>
<feature type="region of interest" description="Disordered" evidence="3">
    <location>
        <begin position="933"/>
        <end position="983"/>
    </location>
</feature>
<dbReference type="SUPFAM" id="SSF52821">
    <property type="entry name" value="Rhodanese/Cell cycle control phosphatase"/>
    <property type="match status" value="1"/>
</dbReference>
<feature type="compositionally biased region" description="Polar residues" evidence="3">
    <location>
        <begin position="203"/>
        <end position="229"/>
    </location>
</feature>
<evidence type="ECO:0000256" key="1">
    <source>
        <dbReference type="ARBA" id="ARBA00009649"/>
    </source>
</evidence>
<dbReference type="Gene3D" id="3.90.190.10">
    <property type="entry name" value="Protein tyrosine phosphatase superfamily"/>
    <property type="match status" value="2"/>
</dbReference>
<evidence type="ECO:0000313" key="7">
    <source>
        <dbReference type="EMBL" id="CED83806.1"/>
    </source>
</evidence>
<protein>
    <recommendedName>
        <fullName evidence="2">protein-tyrosine-phosphatase</fullName>
        <ecNumber evidence="2">3.1.3.48</ecNumber>
    </recommendedName>
</protein>
<organism evidence="7">
    <name type="scientific">Phaffia rhodozyma</name>
    <name type="common">Yeast</name>
    <name type="synonym">Xanthophyllomyces dendrorhous</name>
    <dbReference type="NCBI Taxonomy" id="264483"/>
    <lineage>
        <taxon>Eukaryota</taxon>
        <taxon>Fungi</taxon>
        <taxon>Dikarya</taxon>
        <taxon>Basidiomycota</taxon>
        <taxon>Agaricomycotina</taxon>
        <taxon>Tremellomycetes</taxon>
        <taxon>Cystofilobasidiales</taxon>
        <taxon>Mrakiaceae</taxon>
        <taxon>Phaffia</taxon>
    </lineage>
</organism>
<dbReference type="GO" id="GO:0004725">
    <property type="term" value="F:protein tyrosine phosphatase activity"/>
    <property type="evidence" value="ECO:0007669"/>
    <property type="project" value="UniProtKB-EC"/>
</dbReference>
<feature type="compositionally biased region" description="Low complexity" evidence="3">
    <location>
        <begin position="950"/>
        <end position="971"/>
    </location>
</feature>
<feature type="compositionally biased region" description="Polar residues" evidence="3">
    <location>
        <begin position="1"/>
        <end position="12"/>
    </location>
</feature>
<feature type="compositionally biased region" description="Low complexity" evidence="3">
    <location>
        <begin position="55"/>
        <end position="71"/>
    </location>
</feature>
<feature type="compositionally biased region" description="Basic and acidic residues" evidence="3">
    <location>
        <begin position="1050"/>
        <end position="1059"/>
    </location>
</feature>
<feature type="compositionally biased region" description="Basic and acidic residues" evidence="3">
    <location>
        <begin position="792"/>
        <end position="809"/>
    </location>
</feature>
<dbReference type="PROSITE" id="PS50056">
    <property type="entry name" value="TYR_PHOSPHATASE_2"/>
    <property type="match status" value="1"/>
</dbReference>
<feature type="compositionally biased region" description="Polar residues" evidence="3">
    <location>
        <begin position="869"/>
        <end position="901"/>
    </location>
</feature>
<feature type="compositionally biased region" description="Polar residues" evidence="3">
    <location>
        <begin position="933"/>
        <end position="944"/>
    </location>
</feature>
<reference evidence="7" key="1">
    <citation type="submission" date="2014-08" db="EMBL/GenBank/DDBJ databases">
        <authorList>
            <person name="Sharma Rahul"/>
            <person name="Thines Marco"/>
        </authorList>
    </citation>
    <scope>NUCLEOTIDE SEQUENCE</scope>
</reference>
<feature type="region of interest" description="Disordered" evidence="3">
    <location>
        <begin position="185"/>
        <end position="246"/>
    </location>
</feature>
<name>A0A0F7SQY7_PHARH</name>
<dbReference type="EMBL" id="LN483157">
    <property type="protein sequence ID" value="CED83806.1"/>
    <property type="molecule type" value="Genomic_DNA"/>
</dbReference>
<dbReference type="Pfam" id="PF00102">
    <property type="entry name" value="Y_phosphatase"/>
    <property type="match status" value="1"/>
</dbReference>
<dbReference type="InterPro" id="IPR016130">
    <property type="entry name" value="Tyr_Pase_AS"/>
</dbReference>
<evidence type="ECO:0000259" key="4">
    <source>
        <dbReference type="PROSITE" id="PS50055"/>
    </source>
</evidence>
<comment type="similarity">
    <text evidence="1">Belongs to the protein-tyrosine phosphatase family. Non-receptor class subfamily.</text>
</comment>
<dbReference type="PRINTS" id="PR00700">
    <property type="entry name" value="PRTYPHPHTASE"/>
</dbReference>
<dbReference type="InterPro" id="IPR000242">
    <property type="entry name" value="PTP_cat"/>
</dbReference>
<dbReference type="InterPro" id="IPR050348">
    <property type="entry name" value="Protein-Tyr_Phosphatase"/>
</dbReference>
<dbReference type="SUPFAM" id="SSF52799">
    <property type="entry name" value="(Phosphotyrosine protein) phosphatases II"/>
    <property type="match status" value="1"/>
</dbReference>
<dbReference type="PROSITE" id="PS50206">
    <property type="entry name" value="RHODANESE_3"/>
    <property type="match status" value="1"/>
</dbReference>
<feature type="region of interest" description="Disordered" evidence="3">
    <location>
        <begin position="1"/>
        <end position="79"/>
    </location>
</feature>